<name>A0ABR3V9G9_9PEZI</name>
<evidence type="ECO:0000313" key="1">
    <source>
        <dbReference type="EMBL" id="KAL1838076.1"/>
    </source>
</evidence>
<gene>
    <name evidence="1" type="ORF">VTK73DRAFT_4469</name>
</gene>
<comment type="caution">
    <text evidence="1">The sequence shown here is derived from an EMBL/GenBank/DDBJ whole genome shotgun (WGS) entry which is preliminary data.</text>
</comment>
<reference evidence="1 2" key="1">
    <citation type="journal article" date="2024" name="Commun. Biol.">
        <title>Comparative genomic analysis of thermophilic fungi reveals convergent evolutionary adaptations and gene losses.</title>
        <authorList>
            <person name="Steindorff A.S."/>
            <person name="Aguilar-Pontes M.V."/>
            <person name="Robinson A.J."/>
            <person name="Andreopoulos B."/>
            <person name="LaButti K."/>
            <person name="Kuo A."/>
            <person name="Mondo S."/>
            <person name="Riley R."/>
            <person name="Otillar R."/>
            <person name="Haridas S."/>
            <person name="Lipzen A."/>
            <person name="Grimwood J."/>
            <person name="Schmutz J."/>
            <person name="Clum A."/>
            <person name="Reid I.D."/>
            <person name="Moisan M.C."/>
            <person name="Butler G."/>
            <person name="Nguyen T.T.M."/>
            <person name="Dewar K."/>
            <person name="Conant G."/>
            <person name="Drula E."/>
            <person name="Henrissat B."/>
            <person name="Hansel C."/>
            <person name="Singer S."/>
            <person name="Hutchinson M.I."/>
            <person name="de Vries R.P."/>
            <person name="Natvig D.O."/>
            <person name="Powell A.J."/>
            <person name="Tsang A."/>
            <person name="Grigoriev I.V."/>
        </authorList>
    </citation>
    <scope>NUCLEOTIDE SEQUENCE [LARGE SCALE GENOMIC DNA]</scope>
    <source>
        <strain evidence="1 2">ATCC 24622</strain>
    </source>
</reference>
<dbReference type="EMBL" id="JAZHXJ010002532">
    <property type="protein sequence ID" value="KAL1838076.1"/>
    <property type="molecule type" value="Genomic_DNA"/>
</dbReference>
<dbReference type="Proteomes" id="UP001586593">
    <property type="component" value="Unassembled WGS sequence"/>
</dbReference>
<evidence type="ECO:0000313" key="2">
    <source>
        <dbReference type="Proteomes" id="UP001586593"/>
    </source>
</evidence>
<protein>
    <recommendedName>
        <fullName evidence="3">Secreted protein</fullName>
    </recommendedName>
</protein>
<keyword evidence="2" id="KW-1185">Reference proteome</keyword>
<sequence length="98" mass="11034">MMRVFSLPVQSASLPCFQLFSFIFLGLSILTFGHPPGELAWRQDSSSDRFPSSRLLGISIYSLPFRRISCRDRFSGTLISARMRHATYAVVLLSSSSR</sequence>
<accession>A0ABR3V9G9</accession>
<proteinExistence type="predicted"/>
<evidence type="ECO:0008006" key="3">
    <source>
        <dbReference type="Google" id="ProtNLM"/>
    </source>
</evidence>
<organism evidence="1 2">
    <name type="scientific">Phialemonium thermophilum</name>
    <dbReference type="NCBI Taxonomy" id="223376"/>
    <lineage>
        <taxon>Eukaryota</taxon>
        <taxon>Fungi</taxon>
        <taxon>Dikarya</taxon>
        <taxon>Ascomycota</taxon>
        <taxon>Pezizomycotina</taxon>
        <taxon>Sordariomycetes</taxon>
        <taxon>Sordariomycetidae</taxon>
        <taxon>Cephalothecales</taxon>
        <taxon>Cephalothecaceae</taxon>
        <taxon>Phialemonium</taxon>
    </lineage>
</organism>